<evidence type="ECO:0000256" key="9">
    <source>
        <dbReference type="ARBA" id="ARBA00022737"/>
    </source>
</evidence>
<keyword evidence="7" id="KW-0808">Transferase</keyword>
<evidence type="ECO:0000256" key="3">
    <source>
        <dbReference type="ARBA" id="ARBA00012438"/>
    </source>
</evidence>
<feature type="domain" description="Histidine kinase" evidence="14">
    <location>
        <begin position="188"/>
        <end position="401"/>
    </location>
</feature>
<keyword evidence="9" id="KW-0677">Repeat</keyword>
<keyword evidence="11 16" id="KW-0418">Kinase</keyword>
<dbReference type="CDD" id="cd00130">
    <property type="entry name" value="PAS"/>
    <property type="match status" value="1"/>
</dbReference>
<dbReference type="KEGG" id="atw:C0099_15125"/>
<evidence type="ECO:0000256" key="11">
    <source>
        <dbReference type="ARBA" id="ARBA00022777"/>
    </source>
</evidence>
<dbReference type="Gene3D" id="3.30.565.10">
    <property type="entry name" value="Histidine kinase-like ATPase, C-terminal domain"/>
    <property type="match status" value="1"/>
</dbReference>
<dbReference type="GO" id="GO:0005886">
    <property type="term" value="C:plasma membrane"/>
    <property type="evidence" value="ECO:0007669"/>
    <property type="project" value="UniProtKB-SubCell"/>
</dbReference>
<keyword evidence="12" id="KW-1133">Transmembrane helix</keyword>
<evidence type="ECO:0000256" key="1">
    <source>
        <dbReference type="ARBA" id="ARBA00000085"/>
    </source>
</evidence>
<name>A0A2I6SA85_9RHOO</name>
<dbReference type="SMART" id="SM00086">
    <property type="entry name" value="PAC"/>
    <property type="match status" value="1"/>
</dbReference>
<evidence type="ECO:0000256" key="2">
    <source>
        <dbReference type="ARBA" id="ARBA00004429"/>
    </source>
</evidence>
<evidence type="ECO:0000256" key="7">
    <source>
        <dbReference type="ARBA" id="ARBA00022679"/>
    </source>
</evidence>
<evidence type="ECO:0000313" key="16">
    <source>
        <dbReference type="EMBL" id="AUN96155.1"/>
    </source>
</evidence>
<dbReference type="InterPro" id="IPR003661">
    <property type="entry name" value="HisK_dim/P_dom"/>
</dbReference>
<evidence type="ECO:0000256" key="6">
    <source>
        <dbReference type="ARBA" id="ARBA00022553"/>
    </source>
</evidence>
<dbReference type="Gene3D" id="3.30.450.20">
    <property type="entry name" value="PAS domain"/>
    <property type="match status" value="1"/>
</dbReference>
<dbReference type="SMART" id="SM00388">
    <property type="entry name" value="HisKA"/>
    <property type="match status" value="1"/>
</dbReference>
<dbReference type="InterPro" id="IPR035965">
    <property type="entry name" value="PAS-like_dom_sf"/>
</dbReference>
<dbReference type="InterPro" id="IPR001610">
    <property type="entry name" value="PAC"/>
</dbReference>
<dbReference type="FunFam" id="2.10.70.100:FF:000001">
    <property type="entry name" value="Sensory transduction histidine kinase"/>
    <property type="match status" value="1"/>
</dbReference>
<organism evidence="16 17">
    <name type="scientific">Pseudazoarcus pumilus</name>
    <dbReference type="NCBI Taxonomy" id="2067960"/>
    <lineage>
        <taxon>Bacteria</taxon>
        <taxon>Pseudomonadati</taxon>
        <taxon>Pseudomonadota</taxon>
        <taxon>Betaproteobacteria</taxon>
        <taxon>Rhodocyclales</taxon>
        <taxon>Zoogloeaceae</taxon>
        <taxon>Pseudazoarcus</taxon>
    </lineage>
</organism>
<dbReference type="InterPro" id="IPR004358">
    <property type="entry name" value="Sig_transdc_His_kin-like_C"/>
</dbReference>
<dbReference type="InterPro" id="IPR003594">
    <property type="entry name" value="HATPase_dom"/>
</dbReference>
<dbReference type="PRINTS" id="PR00344">
    <property type="entry name" value="BCTRLSENSOR"/>
</dbReference>
<dbReference type="NCBIfam" id="TIGR00229">
    <property type="entry name" value="sensory_box"/>
    <property type="match status" value="1"/>
</dbReference>
<evidence type="ECO:0000313" key="17">
    <source>
        <dbReference type="Proteomes" id="UP000242205"/>
    </source>
</evidence>
<reference evidence="16 17" key="1">
    <citation type="submission" date="2018-01" db="EMBL/GenBank/DDBJ databases">
        <authorList>
            <person name="Fu G.-Y."/>
        </authorList>
    </citation>
    <scope>NUCLEOTIDE SEQUENCE [LARGE SCALE GENOMIC DNA]</scope>
    <source>
        <strain evidence="16 17">SY39</strain>
    </source>
</reference>
<dbReference type="PANTHER" id="PTHR43304:SF1">
    <property type="entry name" value="PAC DOMAIN-CONTAINING PROTEIN"/>
    <property type="match status" value="1"/>
</dbReference>
<evidence type="ECO:0000256" key="10">
    <source>
        <dbReference type="ARBA" id="ARBA00022741"/>
    </source>
</evidence>
<dbReference type="InterPro" id="IPR013655">
    <property type="entry name" value="PAS_fold_3"/>
</dbReference>
<dbReference type="SUPFAM" id="SSF55785">
    <property type="entry name" value="PYP-like sensor domain (PAS domain)"/>
    <property type="match status" value="1"/>
</dbReference>
<dbReference type="SMART" id="SM00091">
    <property type="entry name" value="PAS"/>
    <property type="match status" value="1"/>
</dbReference>
<dbReference type="PROSITE" id="PS50109">
    <property type="entry name" value="HIS_KIN"/>
    <property type="match status" value="1"/>
</dbReference>
<dbReference type="Pfam" id="PF02518">
    <property type="entry name" value="HATPase_c"/>
    <property type="match status" value="1"/>
</dbReference>
<evidence type="ECO:0000256" key="13">
    <source>
        <dbReference type="ARBA" id="ARBA00023136"/>
    </source>
</evidence>
<feature type="domain" description="PAC" evidence="15">
    <location>
        <begin position="118"/>
        <end position="170"/>
    </location>
</feature>
<dbReference type="Pfam" id="PF00512">
    <property type="entry name" value="HisKA"/>
    <property type="match status" value="1"/>
</dbReference>
<keyword evidence="10" id="KW-0547">Nucleotide-binding</keyword>
<proteinExistence type="predicted"/>
<dbReference type="EC" id="2.7.13.3" evidence="3"/>
<dbReference type="OrthoDB" id="9808408at2"/>
<dbReference type="Pfam" id="PF08447">
    <property type="entry name" value="PAS_3"/>
    <property type="match status" value="1"/>
</dbReference>
<keyword evidence="13" id="KW-0472">Membrane</keyword>
<evidence type="ECO:0000256" key="4">
    <source>
        <dbReference type="ARBA" id="ARBA00022475"/>
    </source>
</evidence>
<dbReference type="Gene3D" id="1.10.287.130">
    <property type="match status" value="1"/>
</dbReference>
<sequence length="402" mass="45692">MALTSLLESVRDIGVEPHGNITSVHGAVQDTTERHRLLKTLAESEERFRQIAESIDDVFWMATTDRSTMLYVSPAYERVWQSRLHHLYESPKSWMDSILDEDRPAILQANEPNLRQGWTVEYRIRRPDGSVRWILDRAFPVFDAQGEVIRIVGVARDVTEQKEAENNLLIALDQVQRSNRELEDFAYVASHDLQEPLRKIKVFSDRLDARSDEFDEKGRDYLSRISRSAERMQTLIRDLLGYSRVATRAEAMRQVSLDQILTDVLNDLEVAIGDAQASIERSPLPVVTGDPRQLQQLMQNLLENALKFRRPKTASRIRVFSRSERTSVQILVEDNGIGIDEEFVERIFRPFQRLHGKGEYPGSGIGLAIVKKIADRHGAQIEVLPTPGGGATFCVTFARAGG</sequence>
<dbReference type="FunFam" id="3.30.565.10:FF:000006">
    <property type="entry name" value="Sensor histidine kinase WalK"/>
    <property type="match status" value="1"/>
</dbReference>
<dbReference type="EMBL" id="CP025682">
    <property type="protein sequence ID" value="AUN96155.1"/>
    <property type="molecule type" value="Genomic_DNA"/>
</dbReference>
<dbReference type="CDD" id="cd00082">
    <property type="entry name" value="HisKA"/>
    <property type="match status" value="1"/>
</dbReference>
<dbReference type="InterPro" id="IPR000014">
    <property type="entry name" value="PAS"/>
</dbReference>
<dbReference type="AlphaFoldDB" id="A0A2I6SA85"/>
<gene>
    <name evidence="16" type="ORF">C0099_15125</name>
</gene>
<keyword evidence="4" id="KW-1003">Cell membrane</keyword>
<dbReference type="InterPro" id="IPR000700">
    <property type="entry name" value="PAS-assoc_C"/>
</dbReference>
<keyword evidence="8" id="KW-0812">Transmembrane</keyword>
<comment type="catalytic activity">
    <reaction evidence="1">
        <text>ATP + protein L-histidine = ADP + protein N-phospho-L-histidine.</text>
        <dbReference type="EC" id="2.7.13.3"/>
    </reaction>
</comment>
<evidence type="ECO:0000256" key="8">
    <source>
        <dbReference type="ARBA" id="ARBA00022692"/>
    </source>
</evidence>
<dbReference type="InterPro" id="IPR036890">
    <property type="entry name" value="HATPase_C_sf"/>
</dbReference>
<keyword evidence="17" id="KW-1185">Reference proteome</keyword>
<dbReference type="SUPFAM" id="SSF47384">
    <property type="entry name" value="Homodimeric domain of signal transducing histidine kinase"/>
    <property type="match status" value="1"/>
</dbReference>
<keyword evidence="6" id="KW-0597">Phosphoprotein</keyword>
<evidence type="ECO:0000259" key="14">
    <source>
        <dbReference type="PROSITE" id="PS50109"/>
    </source>
</evidence>
<keyword evidence="5" id="KW-0997">Cell inner membrane</keyword>
<dbReference type="GO" id="GO:0000155">
    <property type="term" value="F:phosphorelay sensor kinase activity"/>
    <property type="evidence" value="ECO:0007669"/>
    <property type="project" value="InterPro"/>
</dbReference>
<dbReference type="GO" id="GO:0000166">
    <property type="term" value="F:nucleotide binding"/>
    <property type="evidence" value="ECO:0007669"/>
    <property type="project" value="UniProtKB-KW"/>
</dbReference>
<evidence type="ECO:0000259" key="15">
    <source>
        <dbReference type="PROSITE" id="PS50113"/>
    </source>
</evidence>
<dbReference type="Proteomes" id="UP000242205">
    <property type="component" value="Chromosome"/>
</dbReference>
<dbReference type="InterPro" id="IPR036097">
    <property type="entry name" value="HisK_dim/P_sf"/>
</dbReference>
<dbReference type="PROSITE" id="PS50113">
    <property type="entry name" value="PAC"/>
    <property type="match status" value="1"/>
</dbReference>
<dbReference type="PANTHER" id="PTHR43304">
    <property type="entry name" value="PHYTOCHROME-LIKE PROTEIN CPH1"/>
    <property type="match status" value="1"/>
</dbReference>
<dbReference type="InterPro" id="IPR052162">
    <property type="entry name" value="Sensor_kinase/Photoreceptor"/>
</dbReference>
<comment type="subcellular location">
    <subcellularLocation>
        <location evidence="2">Cell inner membrane</location>
        <topology evidence="2">Multi-pass membrane protein</topology>
    </subcellularLocation>
</comment>
<dbReference type="SUPFAM" id="SSF55874">
    <property type="entry name" value="ATPase domain of HSP90 chaperone/DNA topoisomerase II/histidine kinase"/>
    <property type="match status" value="1"/>
</dbReference>
<evidence type="ECO:0000256" key="12">
    <source>
        <dbReference type="ARBA" id="ARBA00022989"/>
    </source>
</evidence>
<dbReference type="InterPro" id="IPR005467">
    <property type="entry name" value="His_kinase_dom"/>
</dbReference>
<protein>
    <recommendedName>
        <fullName evidence="3">histidine kinase</fullName>
        <ecNumber evidence="3">2.7.13.3</ecNumber>
    </recommendedName>
</protein>
<evidence type="ECO:0000256" key="5">
    <source>
        <dbReference type="ARBA" id="ARBA00022519"/>
    </source>
</evidence>
<accession>A0A2I6SA85</accession>
<dbReference type="SMART" id="SM00387">
    <property type="entry name" value="HATPase_c"/>
    <property type="match status" value="1"/>
</dbReference>